<dbReference type="OrthoDB" id="368476at2"/>
<sequence>MTQSSKDSVTAKPRSLLRTLTLASCMLSAAMVGLAQASDMDEIKSRGYMTVATEDDYAPFNYIVDGKPEGFHKELLEDLKAYAKDEGFDVRQEILPWTGLLASVSSGQYDAAFTGALVTDDRLRVFDFAPPFASAQHFYAKRADDDSLSDIASLCGKKAGVQAGSALLARLPELKKMMAAENCEMGEVVEYQSYPEAYADLANGRLDYVVNALISVNDLVKTRGDTFAKGIAVSGDGFAAWPVSKQSPELLEFLTGFMNHIRDNGRLAELQAKWFGEAFPNLPKEPIKSVEQFHSLAGMD</sequence>
<organism evidence="5 6">
    <name type="scientific">Stutzerimonas stutzeri KOS6</name>
    <dbReference type="NCBI Taxonomy" id="1218352"/>
    <lineage>
        <taxon>Bacteria</taxon>
        <taxon>Pseudomonadati</taxon>
        <taxon>Pseudomonadota</taxon>
        <taxon>Gammaproteobacteria</taxon>
        <taxon>Pseudomonadales</taxon>
        <taxon>Pseudomonadaceae</taxon>
        <taxon>Stutzerimonas</taxon>
    </lineage>
</organism>
<dbReference type="RefSeq" id="WP_003292606.1">
    <property type="nucleotide sequence ID" value="NZ_KK020676.1"/>
</dbReference>
<reference evidence="5 6" key="1">
    <citation type="journal article" date="2013" name="Genome Announc.">
        <title>Draft Genome of the Nitrogen-Fixing Bacterium Pseudomonas stutzeri Strain KOS6 Isolated from Industrial Hydrocarbon Sludge.</title>
        <authorList>
            <person name="Grigoryeva T.V."/>
            <person name="Laikov A.V."/>
            <person name="Naumova R.P."/>
            <person name="Manolov A.I."/>
            <person name="Larin A.K."/>
            <person name="Karpova I.Y."/>
            <person name="Semashko T.A."/>
            <person name="Alexeev D.G."/>
            <person name="Kostryukova E.S."/>
            <person name="Muller R."/>
            <person name="Govorun V.M."/>
        </authorList>
    </citation>
    <scope>NUCLEOTIDE SEQUENCE [LARGE SCALE GENOMIC DNA]</scope>
    <source>
        <strain evidence="5 6">KOS6</strain>
    </source>
</reference>
<protein>
    <submittedName>
        <fullName evidence="5">Amino acid ABC transporter substrate-binding protein</fullName>
    </submittedName>
</protein>
<dbReference type="EMBL" id="AMCZ02000052">
    <property type="protein sequence ID" value="EWC39113.1"/>
    <property type="molecule type" value="Genomic_DNA"/>
</dbReference>
<keyword evidence="2 3" id="KW-0732">Signal</keyword>
<dbReference type="Gene3D" id="3.40.190.10">
    <property type="entry name" value="Periplasmic binding protein-like II"/>
    <property type="match status" value="2"/>
</dbReference>
<comment type="caution">
    <text evidence="5">The sequence shown here is derived from an EMBL/GenBank/DDBJ whole genome shotgun (WGS) entry which is preliminary data.</text>
</comment>
<dbReference type="SMART" id="SM00062">
    <property type="entry name" value="PBPb"/>
    <property type="match status" value="1"/>
</dbReference>
<name>A0A061JKM8_STUST</name>
<evidence type="ECO:0000256" key="2">
    <source>
        <dbReference type="ARBA" id="ARBA00022729"/>
    </source>
</evidence>
<feature type="chain" id="PRO_5001601665" evidence="3">
    <location>
        <begin position="38"/>
        <end position="300"/>
    </location>
</feature>
<proteinExistence type="inferred from homology"/>
<evidence type="ECO:0000256" key="3">
    <source>
        <dbReference type="SAM" id="SignalP"/>
    </source>
</evidence>
<dbReference type="AlphaFoldDB" id="A0A061JKM8"/>
<feature type="domain" description="Solute-binding protein family 3/N-terminal" evidence="4">
    <location>
        <begin position="48"/>
        <end position="278"/>
    </location>
</feature>
<dbReference type="SUPFAM" id="SSF53850">
    <property type="entry name" value="Periplasmic binding protein-like II"/>
    <property type="match status" value="1"/>
</dbReference>
<dbReference type="InterPro" id="IPR001638">
    <property type="entry name" value="Solute-binding_3/MltF_N"/>
</dbReference>
<dbReference type="PANTHER" id="PTHR35936">
    <property type="entry name" value="MEMBRANE-BOUND LYTIC MUREIN TRANSGLYCOSYLASE F"/>
    <property type="match status" value="1"/>
</dbReference>
<evidence type="ECO:0000259" key="4">
    <source>
        <dbReference type="SMART" id="SM00062"/>
    </source>
</evidence>
<evidence type="ECO:0000313" key="6">
    <source>
        <dbReference type="Proteomes" id="UP000026923"/>
    </source>
</evidence>
<accession>A0A061JKM8</accession>
<dbReference type="eggNOG" id="COG0834">
    <property type="taxonomic scope" value="Bacteria"/>
</dbReference>
<dbReference type="Proteomes" id="UP000026923">
    <property type="component" value="Unassembled WGS sequence"/>
</dbReference>
<gene>
    <name evidence="5" type="ORF">B597_021790</name>
</gene>
<dbReference type="Pfam" id="PF00497">
    <property type="entry name" value="SBP_bac_3"/>
    <property type="match status" value="1"/>
</dbReference>
<comment type="similarity">
    <text evidence="1">Belongs to the bacterial solute-binding protein 3 family.</text>
</comment>
<evidence type="ECO:0000313" key="5">
    <source>
        <dbReference type="EMBL" id="EWC39113.1"/>
    </source>
</evidence>
<feature type="signal peptide" evidence="3">
    <location>
        <begin position="1"/>
        <end position="37"/>
    </location>
</feature>
<evidence type="ECO:0000256" key="1">
    <source>
        <dbReference type="ARBA" id="ARBA00010333"/>
    </source>
</evidence>
<dbReference type="PANTHER" id="PTHR35936:SF19">
    <property type="entry name" value="AMINO-ACID-BINDING PROTEIN YXEM-RELATED"/>
    <property type="match status" value="1"/>
</dbReference>
<dbReference type="HOGENOM" id="CLU_019602_18_5_6"/>